<dbReference type="AlphaFoldDB" id="A0A1N6FTG1"/>
<evidence type="ECO:0000313" key="1">
    <source>
        <dbReference type="EMBL" id="SIN98585.1"/>
    </source>
</evidence>
<dbReference type="STRING" id="44575.SAMN05216419_101833"/>
<proteinExistence type="predicted"/>
<reference evidence="1 2" key="1">
    <citation type="submission" date="2016-12" db="EMBL/GenBank/DDBJ databases">
        <authorList>
            <person name="Song W.-J."/>
            <person name="Kurnit D.M."/>
        </authorList>
    </citation>
    <scope>NUCLEOTIDE SEQUENCE [LARGE SCALE GENOMIC DNA]</scope>
    <source>
        <strain evidence="1 2">ATCC 49181</strain>
    </source>
</reference>
<dbReference type="Gene3D" id="2.60.40.1880">
    <property type="entry name" value="Invasion associated locus B (IalB) protein"/>
    <property type="match status" value="1"/>
</dbReference>
<dbReference type="Pfam" id="PF06776">
    <property type="entry name" value="IalB"/>
    <property type="match status" value="1"/>
</dbReference>
<gene>
    <name evidence="1" type="ORF">SAMN02743940_0397</name>
</gene>
<protein>
    <recommendedName>
        <fullName evidence="3">Invasion protein IalB, involved in pathogenesis</fullName>
    </recommendedName>
</protein>
<evidence type="ECO:0000313" key="2">
    <source>
        <dbReference type="Proteomes" id="UP000185062"/>
    </source>
</evidence>
<sequence length="171" mass="18848">MRLKFEKIFIFGAILVLSNVVEASDPKMIGEYGDWTAYVFMENKNKVCYMLSQPKKEEGNYKQRGDIFALITHRPAEGSKHVFSYNAGYPYKPDSEVTVRIDGQNFTLFTQGESAWASDEATDSKLALAIQRGSSLTVKGLSMRGTATTDTFGLKGSSAAYKAISAECGIK</sequence>
<dbReference type="EMBL" id="FSRO01000001">
    <property type="protein sequence ID" value="SIN98585.1"/>
    <property type="molecule type" value="Genomic_DNA"/>
</dbReference>
<evidence type="ECO:0008006" key="3">
    <source>
        <dbReference type="Google" id="ProtNLM"/>
    </source>
</evidence>
<dbReference type="eggNOG" id="COG5342">
    <property type="taxonomic scope" value="Bacteria"/>
</dbReference>
<accession>A0A1N6FTG1</accession>
<dbReference type="Proteomes" id="UP000185062">
    <property type="component" value="Unassembled WGS sequence"/>
</dbReference>
<name>A0A1N6FTG1_9PROT</name>
<dbReference type="RefSeq" id="WP_028461586.1">
    <property type="nucleotide sequence ID" value="NZ_FSRO01000001.1"/>
</dbReference>
<dbReference type="InterPro" id="IPR038696">
    <property type="entry name" value="IalB_sf"/>
</dbReference>
<dbReference type="InterPro" id="IPR010642">
    <property type="entry name" value="Invasion_prot_B"/>
</dbReference>
<organism evidence="1 2">
    <name type="scientific">Nitrosomonas cryotolerans ATCC 49181</name>
    <dbReference type="NCBI Taxonomy" id="1131553"/>
    <lineage>
        <taxon>Bacteria</taxon>
        <taxon>Pseudomonadati</taxon>
        <taxon>Pseudomonadota</taxon>
        <taxon>Betaproteobacteria</taxon>
        <taxon>Nitrosomonadales</taxon>
        <taxon>Nitrosomonadaceae</taxon>
        <taxon>Nitrosomonas</taxon>
    </lineage>
</organism>
<keyword evidence="2" id="KW-1185">Reference proteome</keyword>